<comment type="caution">
    <text evidence="1">The sequence shown here is derived from an EMBL/GenBank/DDBJ whole genome shotgun (WGS) entry which is preliminary data.</text>
</comment>
<organism evidence="1 2">
    <name type="scientific">Planococcus donghaensis MPA1U2</name>
    <dbReference type="NCBI Taxonomy" id="933115"/>
    <lineage>
        <taxon>Bacteria</taxon>
        <taxon>Bacillati</taxon>
        <taxon>Bacillota</taxon>
        <taxon>Bacilli</taxon>
        <taxon>Bacillales</taxon>
        <taxon>Caryophanaceae</taxon>
        <taxon>Planococcus</taxon>
    </lineage>
</organism>
<evidence type="ECO:0000313" key="2">
    <source>
        <dbReference type="Proteomes" id="UP000003052"/>
    </source>
</evidence>
<proteinExistence type="predicted"/>
<accession>E7RIM6</accession>
<dbReference type="EMBL" id="AEPB01000038">
    <property type="protein sequence ID" value="EGA89132.1"/>
    <property type="molecule type" value="Genomic_DNA"/>
</dbReference>
<evidence type="ECO:0000313" key="1">
    <source>
        <dbReference type="EMBL" id="EGA89132.1"/>
    </source>
</evidence>
<dbReference type="Proteomes" id="UP000003052">
    <property type="component" value="Unassembled WGS sequence"/>
</dbReference>
<sequence length="89" mass="10711">MRERIRAVGGKYARSTRNMRGAGEIRTFGRKYARWKRIRTLREKYARATRNTCGRNKIRTLHKKYARYPKIHKKSTEEFPSVRQLTLLI</sequence>
<reference evidence="1 2" key="1">
    <citation type="journal article" date="2011" name="J. Bacteriol.">
        <title>The Draft Genome of Planococcus donghaensis MPA1U2 Reveals Nonsporulation Pathways Controlled by a Conserved Spo0A Regulon.</title>
        <authorList>
            <person name="Pearson M.D."/>
            <person name="Noller H.F."/>
        </authorList>
    </citation>
    <scope>NUCLEOTIDE SEQUENCE [LARGE SCALE GENOMIC DNA]</scope>
    <source>
        <strain evidence="1 2">MPA1U2</strain>
    </source>
</reference>
<name>E7RIM6_9BACL</name>
<dbReference type="AlphaFoldDB" id="E7RIM6"/>
<gene>
    <name evidence="1" type="ORF">GPDM_11690</name>
</gene>
<protein>
    <submittedName>
        <fullName evidence="1">Uncharacterized protein</fullName>
    </submittedName>
</protein>